<proteinExistence type="inferred from homology"/>
<organism evidence="4 5">
    <name type="scientific">Vanilla planifolia</name>
    <name type="common">Vanilla</name>
    <dbReference type="NCBI Taxonomy" id="51239"/>
    <lineage>
        <taxon>Eukaryota</taxon>
        <taxon>Viridiplantae</taxon>
        <taxon>Streptophyta</taxon>
        <taxon>Embryophyta</taxon>
        <taxon>Tracheophyta</taxon>
        <taxon>Spermatophyta</taxon>
        <taxon>Magnoliopsida</taxon>
        <taxon>Liliopsida</taxon>
        <taxon>Asparagales</taxon>
        <taxon>Orchidaceae</taxon>
        <taxon>Vanilloideae</taxon>
        <taxon>Vanilleae</taxon>
        <taxon>Vanilla</taxon>
    </lineage>
</organism>
<dbReference type="OrthoDB" id="1884773at2759"/>
<evidence type="ECO:0000313" key="5">
    <source>
        <dbReference type="Proteomes" id="UP000636800"/>
    </source>
</evidence>
<sequence>MIVISALVAFEEDDVSVENDGECDNELFPGSGQSSGGIDGLEDDAYRNDRDEEGLDDRELANVCDTEELNEEIKVQAITIVGQDEDVDDGEDPSNGKKWKLVDFFECLNAIDACPHSLKRLVIMVTKVSTDEVNGILFNEDLQRIKELKANKEAKKALSQHSLLRKDEGYIAATYEIPSSEQLSAKHVNPVKLEVHVSSKLSKQERVALIQAGRGPPSSFTPQSSPYSVNELDKKKTSLSKFLKFEKEDHQPVEKQEHERSHGIKTYG</sequence>
<keyword evidence="1" id="KW-0539">Nucleus</keyword>
<comment type="subcellular location">
    <subcellularLocation>
        <location evidence="1">Nucleus</location>
        <location evidence="1">Nucleolus</location>
    </subcellularLocation>
</comment>
<feature type="region of interest" description="Disordered" evidence="2">
    <location>
        <begin position="17"/>
        <end position="53"/>
    </location>
</feature>
<dbReference type="Pfam" id="PF05285">
    <property type="entry name" value="SDA1_dom"/>
    <property type="match status" value="1"/>
</dbReference>
<dbReference type="GO" id="GO:0000055">
    <property type="term" value="P:ribosomal large subunit export from nucleus"/>
    <property type="evidence" value="ECO:0007669"/>
    <property type="project" value="UniProtKB-UniRule"/>
</dbReference>
<dbReference type="InterPro" id="IPR007949">
    <property type="entry name" value="SDA1_MD"/>
</dbReference>
<dbReference type="PANTHER" id="PTHR12730:SF0">
    <property type="entry name" value="PROTEIN SDA1 HOMOLOG"/>
    <property type="match status" value="1"/>
</dbReference>
<reference evidence="4 5" key="1">
    <citation type="journal article" date="2020" name="Nat. Food">
        <title>A phased Vanilla planifolia genome enables genetic improvement of flavour and production.</title>
        <authorList>
            <person name="Hasing T."/>
            <person name="Tang H."/>
            <person name="Brym M."/>
            <person name="Khazi F."/>
            <person name="Huang T."/>
            <person name="Chambers A.H."/>
        </authorList>
    </citation>
    <scope>NUCLEOTIDE SEQUENCE [LARGE SCALE GENOMIC DNA]</scope>
    <source>
        <tissue evidence="4">Leaf</tissue>
    </source>
</reference>
<evidence type="ECO:0000256" key="1">
    <source>
        <dbReference type="RuleBase" id="RU365057"/>
    </source>
</evidence>
<evidence type="ECO:0000259" key="3">
    <source>
        <dbReference type="Pfam" id="PF05285"/>
    </source>
</evidence>
<protein>
    <recommendedName>
        <fullName evidence="1">Protein SDA1</fullName>
    </recommendedName>
</protein>
<comment type="caution">
    <text evidence="4">The sequence shown here is derived from an EMBL/GenBank/DDBJ whole genome shotgun (WGS) entry which is preliminary data.</text>
</comment>
<dbReference type="PANTHER" id="PTHR12730">
    <property type="entry name" value="HSDA/SDA1-RELATED"/>
    <property type="match status" value="1"/>
</dbReference>
<keyword evidence="5" id="KW-1185">Reference proteome</keyword>
<comment type="similarity">
    <text evidence="1">Belongs to the SDA1 family.</text>
</comment>
<feature type="compositionally biased region" description="Polar residues" evidence="2">
    <location>
        <begin position="218"/>
        <end position="228"/>
    </location>
</feature>
<dbReference type="Proteomes" id="UP000636800">
    <property type="component" value="Unassembled WGS sequence"/>
</dbReference>
<gene>
    <name evidence="4" type="ORF">HPP92_027994</name>
</gene>
<keyword evidence="1" id="KW-0813">Transport</keyword>
<dbReference type="GO" id="GO:0042273">
    <property type="term" value="P:ribosomal large subunit biogenesis"/>
    <property type="evidence" value="ECO:0007669"/>
    <property type="project" value="UniProtKB-UniRule"/>
</dbReference>
<feature type="non-terminal residue" evidence="4">
    <location>
        <position position="1"/>
    </location>
</feature>
<name>A0A835PCT9_VANPL</name>
<evidence type="ECO:0000313" key="4">
    <source>
        <dbReference type="EMBL" id="KAG0448122.1"/>
    </source>
</evidence>
<dbReference type="GO" id="GO:0015031">
    <property type="term" value="P:protein transport"/>
    <property type="evidence" value="ECO:0007669"/>
    <property type="project" value="UniProtKB-KW"/>
</dbReference>
<dbReference type="AlphaFoldDB" id="A0A835PCT9"/>
<accession>A0A835PCT9</accession>
<dbReference type="EMBL" id="JADCNL010000364">
    <property type="protein sequence ID" value="KAG0448122.1"/>
    <property type="molecule type" value="Genomic_DNA"/>
</dbReference>
<dbReference type="InterPro" id="IPR027312">
    <property type="entry name" value="Sda1"/>
</dbReference>
<feature type="domain" description="SDA1 middle" evidence="3">
    <location>
        <begin position="16"/>
        <end position="213"/>
    </location>
</feature>
<feature type="compositionally biased region" description="Basic and acidic residues" evidence="2">
    <location>
        <begin position="243"/>
        <end position="262"/>
    </location>
</feature>
<dbReference type="GO" id="GO:0005730">
    <property type="term" value="C:nucleolus"/>
    <property type="evidence" value="ECO:0007669"/>
    <property type="project" value="UniProtKB-SubCell"/>
</dbReference>
<evidence type="ECO:0000256" key="2">
    <source>
        <dbReference type="SAM" id="MobiDB-lite"/>
    </source>
</evidence>
<keyword evidence="1" id="KW-0653">Protein transport</keyword>
<feature type="region of interest" description="Disordered" evidence="2">
    <location>
        <begin position="212"/>
        <end position="268"/>
    </location>
</feature>
<keyword evidence="1" id="KW-0690">Ribosome biogenesis</keyword>
<comment type="function">
    <text evidence="1">Required for 60S pre-ribosomal subunits export to the cytoplasm.</text>
</comment>